<sequence length="219" mass="25632" precursor="true">MKRLLDIVISFLSLVILFPLFVVIAVLVMLTSPGGIFFRGVRVGQYGKPFKIYKFRSMVKDAEGNGKWNVGNNDERITPIGRFLRITKIDELPQLINVLKGDMSLVGPRPELQIYVDMYTEEEKKILDLKPGITDWASLANFDQYRIFTRAKDPDEAYLKYIRPLKLKLQLYYRYNNSMLIDLKIILWTIYKVIFRSKRLPKEIEAIVAEYREKVEVSE</sequence>
<dbReference type="PANTHER" id="PTHR30576">
    <property type="entry name" value="COLANIC BIOSYNTHESIS UDP-GLUCOSE LIPID CARRIER TRANSFERASE"/>
    <property type="match status" value="1"/>
</dbReference>
<dbReference type="RefSeq" id="WP_014254306.1">
    <property type="nucleotide sequence ID" value="NC_016627.1"/>
</dbReference>
<evidence type="ECO:0000259" key="3">
    <source>
        <dbReference type="Pfam" id="PF02397"/>
    </source>
</evidence>
<dbReference type="OrthoDB" id="9808602at2"/>
<dbReference type="HOGENOM" id="CLU_024920_1_2_9"/>
<evidence type="ECO:0000256" key="2">
    <source>
        <dbReference type="SAM" id="Phobius"/>
    </source>
</evidence>
<evidence type="ECO:0000256" key="1">
    <source>
        <dbReference type="ARBA" id="ARBA00006464"/>
    </source>
</evidence>
<dbReference type="STRING" id="720554.Clocl_1011"/>
<dbReference type="AlphaFoldDB" id="G8LX36"/>
<dbReference type="KEGG" id="ccl:Clocl_1011"/>
<keyword evidence="5" id="KW-1185">Reference proteome</keyword>
<accession>G8LX36</accession>
<dbReference type="PANTHER" id="PTHR30576:SF20">
    <property type="entry name" value="QUINOVOSAMINEPHOSPHOTRANSFERAE-RELATED"/>
    <property type="match status" value="1"/>
</dbReference>
<keyword evidence="2" id="KW-0812">Transmembrane</keyword>
<comment type="similarity">
    <text evidence="1">Belongs to the bacterial sugar transferase family.</text>
</comment>
<keyword evidence="2" id="KW-1133">Transmembrane helix</keyword>
<keyword evidence="4" id="KW-0808">Transferase</keyword>
<name>G8LX36_ACECE</name>
<feature type="domain" description="Bacterial sugar transferase" evidence="3">
    <location>
        <begin position="2"/>
        <end position="194"/>
    </location>
</feature>
<evidence type="ECO:0000313" key="5">
    <source>
        <dbReference type="Proteomes" id="UP000005435"/>
    </source>
</evidence>
<organism evidence="4 5">
    <name type="scientific">Acetivibrio clariflavus (strain DSM 19732 / NBRC 101661 / EBR45)</name>
    <name type="common">Clostridium clariflavum</name>
    <dbReference type="NCBI Taxonomy" id="720554"/>
    <lineage>
        <taxon>Bacteria</taxon>
        <taxon>Bacillati</taxon>
        <taxon>Bacillota</taxon>
        <taxon>Clostridia</taxon>
        <taxon>Eubacteriales</taxon>
        <taxon>Oscillospiraceae</taxon>
        <taxon>Acetivibrio</taxon>
    </lineage>
</organism>
<evidence type="ECO:0000313" key="4">
    <source>
        <dbReference type="EMBL" id="AEV67688.1"/>
    </source>
</evidence>
<reference evidence="4 5" key="2">
    <citation type="journal article" date="2012" name="Stand. Genomic Sci.">
        <title>Complete Genome Sequence of Clostridium clariflavum DSM 19732.</title>
        <authorList>
            <person name="Izquierdo J.A."/>
            <person name="Goodwin L."/>
            <person name="Davenport K.W."/>
            <person name="Teshima H."/>
            <person name="Bruce D."/>
            <person name="Detter C."/>
            <person name="Tapia R."/>
            <person name="Han S."/>
            <person name="Land M."/>
            <person name="Hauser L."/>
            <person name="Jeffries C.D."/>
            <person name="Han J."/>
            <person name="Pitluck S."/>
            <person name="Nolan M."/>
            <person name="Chen A."/>
            <person name="Huntemann M."/>
            <person name="Mavromatis K."/>
            <person name="Mikhailova N."/>
            <person name="Liolios K."/>
            <person name="Woyke T."/>
            <person name="Lynd L.R."/>
        </authorList>
    </citation>
    <scope>NUCLEOTIDE SEQUENCE [LARGE SCALE GENOMIC DNA]</scope>
    <source>
        <strain evidence="5">DSM 19732 / NBRC 101661 / EBR45</strain>
    </source>
</reference>
<dbReference type="EMBL" id="CP003065">
    <property type="protein sequence ID" value="AEV67688.1"/>
    <property type="molecule type" value="Genomic_DNA"/>
</dbReference>
<proteinExistence type="inferred from homology"/>
<dbReference type="InterPro" id="IPR003362">
    <property type="entry name" value="Bact_transf"/>
</dbReference>
<keyword evidence="2" id="KW-0472">Membrane</keyword>
<dbReference type="eggNOG" id="COG2148">
    <property type="taxonomic scope" value="Bacteria"/>
</dbReference>
<dbReference type="Proteomes" id="UP000005435">
    <property type="component" value="Chromosome"/>
</dbReference>
<gene>
    <name evidence="4" type="ordered locus">Clocl_1011</name>
</gene>
<dbReference type="GO" id="GO:0016780">
    <property type="term" value="F:phosphotransferase activity, for other substituted phosphate groups"/>
    <property type="evidence" value="ECO:0007669"/>
    <property type="project" value="TreeGrafter"/>
</dbReference>
<dbReference type="Pfam" id="PF02397">
    <property type="entry name" value="Bac_transf"/>
    <property type="match status" value="1"/>
</dbReference>
<feature type="transmembrane region" description="Helical" evidence="2">
    <location>
        <begin position="7"/>
        <end position="30"/>
    </location>
</feature>
<protein>
    <submittedName>
        <fullName evidence="4">Glycosyl transferase possibly involved in lipopolysaccharide synthesis</fullName>
    </submittedName>
</protein>
<reference evidence="5" key="1">
    <citation type="submission" date="2011-12" db="EMBL/GenBank/DDBJ databases">
        <title>Complete sequence of Clostridium clariflavum DSM 19732.</title>
        <authorList>
            <consortium name="US DOE Joint Genome Institute"/>
            <person name="Lucas S."/>
            <person name="Han J."/>
            <person name="Lapidus A."/>
            <person name="Cheng J.-F."/>
            <person name="Goodwin L."/>
            <person name="Pitluck S."/>
            <person name="Peters L."/>
            <person name="Teshima H."/>
            <person name="Detter J.C."/>
            <person name="Han C."/>
            <person name="Tapia R."/>
            <person name="Land M."/>
            <person name="Hauser L."/>
            <person name="Kyrpides N."/>
            <person name="Ivanova N."/>
            <person name="Pagani I."/>
            <person name="Kitzmiller T."/>
            <person name="Lynd L."/>
            <person name="Izquierdo J."/>
            <person name="Woyke T."/>
        </authorList>
    </citation>
    <scope>NUCLEOTIDE SEQUENCE [LARGE SCALE GENOMIC DNA]</scope>
    <source>
        <strain evidence="5">DSM 19732 / NBRC 101661 / EBR45</strain>
    </source>
</reference>